<proteinExistence type="predicted"/>
<sequence length="127" mass="15198">MLNQEERNELIKLVEKGIEEGERRERHLNEQLGYLVLKSAEMHQWLDEFRKYALASMDERINDVNKAEGKILRDLAKVKESYFEADYNDLIQDLVTNMAHKTENKNFKNEQIDYQQIFKLLLPEKLI</sequence>
<dbReference type="EMBL" id="JBHSNP010000011">
    <property type="protein sequence ID" value="MFC5603156.1"/>
    <property type="molecule type" value="Genomic_DNA"/>
</dbReference>
<name>A0ABW0TVW0_9BACL</name>
<evidence type="ECO:0000313" key="1">
    <source>
        <dbReference type="EMBL" id="MFC5603156.1"/>
    </source>
</evidence>
<comment type="caution">
    <text evidence="1">The sequence shown here is derived from an EMBL/GenBank/DDBJ whole genome shotgun (WGS) entry which is preliminary data.</text>
</comment>
<dbReference type="Proteomes" id="UP001596071">
    <property type="component" value="Unassembled WGS sequence"/>
</dbReference>
<gene>
    <name evidence="1" type="ORF">ACFPTP_07955</name>
</gene>
<organism evidence="1 2">
    <name type="scientific">Sporosarcina koreensis</name>
    <dbReference type="NCBI Taxonomy" id="334735"/>
    <lineage>
        <taxon>Bacteria</taxon>
        <taxon>Bacillati</taxon>
        <taxon>Bacillota</taxon>
        <taxon>Bacilli</taxon>
        <taxon>Bacillales</taxon>
        <taxon>Caryophanaceae</taxon>
        <taxon>Sporosarcina</taxon>
    </lineage>
</organism>
<reference evidence="2" key="1">
    <citation type="journal article" date="2019" name="Int. J. Syst. Evol. Microbiol.">
        <title>The Global Catalogue of Microorganisms (GCM) 10K type strain sequencing project: providing services to taxonomists for standard genome sequencing and annotation.</title>
        <authorList>
            <consortium name="The Broad Institute Genomics Platform"/>
            <consortium name="The Broad Institute Genome Sequencing Center for Infectious Disease"/>
            <person name="Wu L."/>
            <person name="Ma J."/>
        </authorList>
    </citation>
    <scope>NUCLEOTIDE SEQUENCE [LARGE SCALE GENOMIC DNA]</scope>
    <source>
        <strain evidence="2">KACC 11299</strain>
    </source>
</reference>
<dbReference type="RefSeq" id="WP_381443464.1">
    <property type="nucleotide sequence ID" value="NZ_JBHSNP010000011.1"/>
</dbReference>
<keyword evidence="2" id="KW-1185">Reference proteome</keyword>
<accession>A0ABW0TVW0</accession>
<protein>
    <submittedName>
        <fullName evidence="1">Uncharacterized protein</fullName>
    </submittedName>
</protein>
<evidence type="ECO:0000313" key="2">
    <source>
        <dbReference type="Proteomes" id="UP001596071"/>
    </source>
</evidence>